<keyword evidence="2" id="KW-0732">Signal</keyword>
<feature type="signal peptide" evidence="2">
    <location>
        <begin position="1"/>
        <end position="24"/>
    </location>
</feature>
<dbReference type="RefSeq" id="WP_105338485.1">
    <property type="nucleotide sequence ID" value="NZ_PUHZ01000024.1"/>
</dbReference>
<feature type="compositionally biased region" description="Low complexity" evidence="1">
    <location>
        <begin position="204"/>
        <end position="223"/>
    </location>
</feature>
<gene>
    <name evidence="3" type="ORF">C5Y93_26630</name>
</gene>
<organism evidence="3 4">
    <name type="scientific">Blastopirellula marina</name>
    <dbReference type="NCBI Taxonomy" id="124"/>
    <lineage>
        <taxon>Bacteria</taxon>
        <taxon>Pseudomonadati</taxon>
        <taxon>Planctomycetota</taxon>
        <taxon>Planctomycetia</taxon>
        <taxon>Pirellulales</taxon>
        <taxon>Pirellulaceae</taxon>
        <taxon>Blastopirellula</taxon>
    </lineage>
</organism>
<comment type="caution">
    <text evidence="3">The sequence shown here is derived from an EMBL/GenBank/DDBJ whole genome shotgun (WGS) entry which is preliminary data.</text>
</comment>
<evidence type="ECO:0000256" key="1">
    <source>
        <dbReference type="SAM" id="MobiDB-lite"/>
    </source>
</evidence>
<evidence type="ECO:0000256" key="2">
    <source>
        <dbReference type="SAM" id="SignalP"/>
    </source>
</evidence>
<dbReference type="OrthoDB" id="281823at2"/>
<feature type="region of interest" description="Disordered" evidence="1">
    <location>
        <begin position="204"/>
        <end position="235"/>
    </location>
</feature>
<reference evidence="3 4" key="1">
    <citation type="submission" date="2018-02" db="EMBL/GenBank/DDBJ databases">
        <title>Comparative genomes isolates from brazilian mangrove.</title>
        <authorList>
            <person name="Araujo J.E."/>
            <person name="Taketani R.G."/>
            <person name="Silva M.C.P."/>
            <person name="Loureco M.V."/>
            <person name="Andreote F.D."/>
        </authorList>
    </citation>
    <scope>NUCLEOTIDE SEQUENCE [LARGE SCALE GENOMIC DNA]</scope>
    <source>
        <strain evidence="3 4">Nap-Phe MGV</strain>
    </source>
</reference>
<sequence length="235" mass="26568">MKTASLTLLAALLAALLLTGTATAQSFFPNPYRITPDATKLEHAAAKLGAELTSANQPQLASAANALAAGMERYRQDAGRNANFYYLQRRFNEVSVAYKELERYLDSQLPEPRPYVIRIAWQDLQKSYDQLYNDLWGYDTLDPYFGRHADFAATPSIDYYQPTISRRTYSYSAPLIYSPSRSYEYVERETTRITPALIPYRTAPPAAAPIRTPTLRPQPQQRPFDLDPSTKALDL</sequence>
<dbReference type="AlphaFoldDB" id="A0A2S8GFN7"/>
<accession>A0A2S8GFN7</accession>
<evidence type="ECO:0000313" key="3">
    <source>
        <dbReference type="EMBL" id="PQO43272.1"/>
    </source>
</evidence>
<evidence type="ECO:0000313" key="4">
    <source>
        <dbReference type="Proteomes" id="UP000237819"/>
    </source>
</evidence>
<feature type="chain" id="PRO_5015497320" evidence="2">
    <location>
        <begin position="25"/>
        <end position="235"/>
    </location>
</feature>
<dbReference type="Proteomes" id="UP000237819">
    <property type="component" value="Unassembled WGS sequence"/>
</dbReference>
<proteinExistence type="predicted"/>
<name>A0A2S8GFN7_9BACT</name>
<dbReference type="EMBL" id="PUHZ01000024">
    <property type="protein sequence ID" value="PQO43272.1"/>
    <property type="molecule type" value="Genomic_DNA"/>
</dbReference>
<protein>
    <submittedName>
        <fullName evidence="3">Uncharacterized protein</fullName>
    </submittedName>
</protein>